<sequence>MLPSALRRKLRQFGIRSPRSFHGISKGNRRSLDRGVGIEFTDYRPYEIGDDLRNVDWNVYARSDRLFLKQFNADKNLNISVLVDNSRSMDFGNPTKIKVAKQISAGLSSIALANFDLIAIYTLSDQLRKILSFTSGDRNFHRIETSLNSIDIGNTIDLNTNVRRFASLNRKSGVVFLISDFLDPGSYKNGLKYLVSRDFEVCTIHIISEDELNPQFSGDLRLEDVETGQIKEITVTDKVLENYKNRVADFCDQFAWFCLSCGITYIRCHNQNTMDRFFLNDLRQVGVI</sequence>
<reference evidence="2" key="1">
    <citation type="submission" date="2018-05" db="EMBL/GenBank/DDBJ databases">
        <authorList>
            <person name="Lanie J.A."/>
            <person name="Ng W.-L."/>
            <person name="Kazmierczak K.M."/>
            <person name="Andrzejewski T.M."/>
            <person name="Davidsen T.M."/>
            <person name="Wayne K.J."/>
            <person name="Tettelin H."/>
            <person name="Glass J.I."/>
            <person name="Rusch D."/>
            <person name="Podicherti R."/>
            <person name="Tsui H.-C.T."/>
            <person name="Winkler M.E."/>
        </authorList>
    </citation>
    <scope>NUCLEOTIDE SEQUENCE</scope>
</reference>
<accession>A0A382QYC5</accession>
<dbReference type="PANTHER" id="PTHR33608:SF7">
    <property type="entry name" value="DUF58 DOMAIN-CONTAINING PROTEIN"/>
    <property type="match status" value="1"/>
</dbReference>
<organism evidence="2">
    <name type="scientific">marine metagenome</name>
    <dbReference type="NCBI Taxonomy" id="408172"/>
    <lineage>
        <taxon>unclassified sequences</taxon>
        <taxon>metagenomes</taxon>
        <taxon>ecological metagenomes</taxon>
    </lineage>
</organism>
<evidence type="ECO:0000313" key="2">
    <source>
        <dbReference type="EMBL" id="SVC89848.1"/>
    </source>
</evidence>
<evidence type="ECO:0000259" key="1">
    <source>
        <dbReference type="Pfam" id="PF01882"/>
    </source>
</evidence>
<dbReference type="PANTHER" id="PTHR33608">
    <property type="entry name" value="BLL2464 PROTEIN"/>
    <property type="match status" value="1"/>
</dbReference>
<feature type="domain" description="DUF58" evidence="1">
    <location>
        <begin position="42"/>
        <end position="248"/>
    </location>
</feature>
<protein>
    <recommendedName>
        <fullName evidence="1">DUF58 domain-containing protein</fullName>
    </recommendedName>
</protein>
<name>A0A382QYC5_9ZZZZ</name>
<dbReference type="AlphaFoldDB" id="A0A382QYC5"/>
<dbReference type="InterPro" id="IPR036465">
    <property type="entry name" value="vWFA_dom_sf"/>
</dbReference>
<proteinExistence type="predicted"/>
<gene>
    <name evidence="2" type="ORF">METZ01_LOCUS342702</name>
</gene>
<dbReference type="Pfam" id="PF01882">
    <property type="entry name" value="DUF58"/>
    <property type="match status" value="1"/>
</dbReference>
<dbReference type="Gene3D" id="3.40.50.410">
    <property type="entry name" value="von Willebrand factor, type A domain"/>
    <property type="match status" value="1"/>
</dbReference>
<dbReference type="EMBL" id="UINC01117431">
    <property type="protein sequence ID" value="SVC89848.1"/>
    <property type="molecule type" value="Genomic_DNA"/>
</dbReference>
<dbReference type="SUPFAM" id="SSF53300">
    <property type="entry name" value="vWA-like"/>
    <property type="match status" value="1"/>
</dbReference>
<dbReference type="InterPro" id="IPR002881">
    <property type="entry name" value="DUF58"/>
</dbReference>